<dbReference type="RefSeq" id="WP_102651864.1">
    <property type="nucleotide sequence ID" value="NZ_PNRF01000007.1"/>
</dbReference>
<sequence length="261" mass="29188">MSNPHGAIDLAELYREGQRYWSSAQGMAHWRAERACLGPVCERLHGGHRLEIGMAPSLTDMSPIRHGIRWAPTWELAEQPATLVCPPDAIALPDECLHLVLVHHLLEIVPNPHRLLQEAARITSDDGCLIIFGWAPLGLAGMARLSPGRRSRLPWRGQWRTPAKLRDWLAFVDFRIERVDYCGFHLPGSMPGNATLETIGRRHNVPFGDSYIIRARRRTKMAQIQRPRLRLGGALGNGALGHASQVSRPAEKPSKRTAEVE</sequence>
<dbReference type="Proteomes" id="UP000235803">
    <property type="component" value="Unassembled WGS sequence"/>
</dbReference>
<comment type="caution">
    <text evidence="3">The sequence shown here is derived from an EMBL/GenBank/DDBJ whole genome shotgun (WGS) entry which is preliminary data.</text>
</comment>
<accession>A0A2N7UAJ9</accession>
<dbReference type="Gene3D" id="3.40.50.150">
    <property type="entry name" value="Vaccinia Virus protein VP39"/>
    <property type="match status" value="1"/>
</dbReference>
<dbReference type="Pfam" id="PF08241">
    <property type="entry name" value="Methyltransf_11"/>
    <property type="match status" value="1"/>
</dbReference>
<feature type="region of interest" description="Disordered" evidence="1">
    <location>
        <begin position="240"/>
        <end position="261"/>
    </location>
</feature>
<evidence type="ECO:0000313" key="3">
    <source>
        <dbReference type="EMBL" id="PMR77450.1"/>
    </source>
</evidence>
<feature type="domain" description="Methyltransferase type 11" evidence="2">
    <location>
        <begin position="83"/>
        <end position="131"/>
    </location>
</feature>
<reference evidence="3 4" key="1">
    <citation type="submission" date="2018-01" db="EMBL/GenBank/DDBJ databases">
        <title>Halomonas endophytica sp. nov., isolated from storage liquid in the stems of Populus euphratica.</title>
        <authorList>
            <person name="Chen C."/>
        </authorList>
    </citation>
    <scope>NUCLEOTIDE SEQUENCE [LARGE SCALE GENOMIC DNA]</scope>
    <source>
        <strain evidence="3 4">MC28</strain>
    </source>
</reference>
<keyword evidence="4" id="KW-1185">Reference proteome</keyword>
<dbReference type="InterPro" id="IPR013216">
    <property type="entry name" value="Methyltransf_11"/>
</dbReference>
<dbReference type="InterPro" id="IPR029063">
    <property type="entry name" value="SAM-dependent_MTases_sf"/>
</dbReference>
<dbReference type="GO" id="GO:0008757">
    <property type="term" value="F:S-adenosylmethionine-dependent methyltransferase activity"/>
    <property type="evidence" value="ECO:0007669"/>
    <property type="project" value="InterPro"/>
</dbReference>
<keyword evidence="3" id="KW-0489">Methyltransferase</keyword>
<dbReference type="SUPFAM" id="SSF53335">
    <property type="entry name" value="S-adenosyl-L-methionine-dependent methyltransferases"/>
    <property type="match status" value="1"/>
</dbReference>
<keyword evidence="3" id="KW-0808">Transferase</keyword>
<feature type="compositionally biased region" description="Basic and acidic residues" evidence="1">
    <location>
        <begin position="249"/>
        <end position="261"/>
    </location>
</feature>
<evidence type="ECO:0000256" key="1">
    <source>
        <dbReference type="SAM" id="MobiDB-lite"/>
    </source>
</evidence>
<name>A0A2N7UAJ9_9GAMM</name>
<organism evidence="3 4">
    <name type="scientific">Billgrantia endophytica</name>
    <dbReference type="NCBI Taxonomy" id="2033802"/>
    <lineage>
        <taxon>Bacteria</taxon>
        <taxon>Pseudomonadati</taxon>
        <taxon>Pseudomonadota</taxon>
        <taxon>Gammaproteobacteria</taxon>
        <taxon>Oceanospirillales</taxon>
        <taxon>Halomonadaceae</taxon>
        <taxon>Billgrantia</taxon>
    </lineage>
</organism>
<dbReference type="EMBL" id="PNRF01000007">
    <property type="protein sequence ID" value="PMR77450.1"/>
    <property type="molecule type" value="Genomic_DNA"/>
</dbReference>
<dbReference type="OrthoDB" id="6191410at2"/>
<dbReference type="AlphaFoldDB" id="A0A2N7UAJ9"/>
<proteinExistence type="predicted"/>
<gene>
    <name evidence="3" type="ORF">C1H69_02670</name>
</gene>
<dbReference type="GO" id="GO:0032259">
    <property type="term" value="P:methylation"/>
    <property type="evidence" value="ECO:0007669"/>
    <property type="project" value="UniProtKB-KW"/>
</dbReference>
<evidence type="ECO:0000259" key="2">
    <source>
        <dbReference type="Pfam" id="PF08241"/>
    </source>
</evidence>
<evidence type="ECO:0000313" key="4">
    <source>
        <dbReference type="Proteomes" id="UP000235803"/>
    </source>
</evidence>
<protein>
    <submittedName>
        <fullName evidence="3">Methyltransferase type 11</fullName>
    </submittedName>
</protein>